<accession>D6CKE7</accession>
<dbReference type="PROSITE" id="PS51257">
    <property type="entry name" value="PROKAR_LIPOPROTEIN"/>
    <property type="match status" value="1"/>
</dbReference>
<organism evidence="2 4">
    <name type="scientific">Thiomonas arsenitoxydans (strain DSM 22701 / CIP 110005 / 3As)</name>
    <dbReference type="NCBI Taxonomy" id="426114"/>
    <lineage>
        <taxon>Bacteria</taxon>
        <taxon>Pseudomonadati</taxon>
        <taxon>Pseudomonadota</taxon>
        <taxon>Betaproteobacteria</taxon>
        <taxon>Burkholderiales</taxon>
        <taxon>Thiomonas</taxon>
    </lineage>
</organism>
<reference evidence="4" key="2">
    <citation type="journal article" date="2010" name="PLoS Genet.">
        <title>Structure, function, and evolution of the Thiomonas spp. genome.</title>
        <authorList>
            <person name="Arsene-Ploetze F."/>
            <person name="Koechler S."/>
            <person name="Marchal M."/>
            <person name="Coppee J.Y."/>
            <person name="Chandler M."/>
            <person name="Bonnefoy V."/>
            <person name="Brochier-Armanet C."/>
            <person name="Barakat M."/>
            <person name="Barbe V."/>
            <person name="Battaglia-Brunet F."/>
            <person name="Bruneel O."/>
            <person name="Bryan C.G."/>
            <person name="Cleiss-Arnold J."/>
            <person name="Cruveiller S."/>
            <person name="Erhardt M."/>
            <person name="Heinrich-Salmeron A."/>
            <person name="Hommais F."/>
            <person name="Joulian C."/>
            <person name="Krin E."/>
            <person name="Lieutaud A."/>
            <person name="Lievremont D."/>
            <person name="Michel C."/>
            <person name="Muller D."/>
            <person name="Ortet P."/>
            <person name="Proux C."/>
            <person name="Siguier P."/>
            <person name="Roche D."/>
            <person name="Rouy Z."/>
            <person name="Salvignol G."/>
            <person name="Slyemi D."/>
            <person name="Talla E."/>
            <person name="Weiss S."/>
            <person name="Weissenbach J."/>
            <person name="Medigue C."/>
            <person name="Bertin P.N."/>
        </authorList>
    </citation>
    <scope>NUCLEOTIDE SEQUENCE [LARGE SCALE GENOMIC DNA]</scope>
    <source>
        <strain evidence="4">DSM 22701 / CIP 110005 / 3As</strain>
    </source>
</reference>
<evidence type="ECO:0000313" key="4">
    <source>
        <dbReference type="Proteomes" id="UP000002372"/>
    </source>
</evidence>
<dbReference type="RefSeq" id="WP_013104247.1">
    <property type="nucleotide sequence ID" value="NC_014145.1"/>
</dbReference>
<evidence type="ECO:0000256" key="1">
    <source>
        <dbReference type="SAM" id="SignalP"/>
    </source>
</evidence>
<evidence type="ECO:0008006" key="6">
    <source>
        <dbReference type="Google" id="ProtNLM"/>
    </source>
</evidence>
<evidence type="ECO:0000313" key="2">
    <source>
        <dbReference type="EMBL" id="CAZ86860.1"/>
    </source>
</evidence>
<keyword evidence="5" id="KW-1185">Reference proteome</keyword>
<sequence>MPVSPIRISLGAALLASLALAGCGGGATNTNYSGSTVTGQVLMGANSPVNGNGTNNVCAYAIVNGQGNPLTTTVTPYTSYGTVLDCVPSAADGSFSMNLTSFYGPVLLQVVGGTYSYNGASQALNSLTSTALNLAASASNAALATNASLQAMVNVGGGGTVTANITPLTTFAVARITPNSGLTLANYTASLQDIAGQFGLGGLALATEVPTAGDAYDKALIGVDQYLLNMGTTLGTTDDPYGANLLNWTNLGSATTAGTVSADYSTAYNQANGTTGVSFNFN</sequence>
<feature type="signal peptide" evidence="1">
    <location>
        <begin position="1"/>
        <end position="21"/>
    </location>
</feature>
<dbReference type="Proteomes" id="UP000002372">
    <property type="component" value="Chromosome"/>
</dbReference>
<protein>
    <recommendedName>
        <fullName evidence="6">Lipoprotein</fullName>
    </recommendedName>
</protein>
<dbReference type="EMBL" id="FP475956">
    <property type="protein sequence ID" value="CAZ86860.1"/>
    <property type="molecule type" value="Genomic_DNA"/>
</dbReference>
<gene>
    <name evidence="2" type="ordered locus">THI_0102</name>
    <name evidence="3" type="ORF">THICB1_110347</name>
</gene>
<name>D6CKE7_THIA3</name>
<evidence type="ECO:0000313" key="5">
    <source>
        <dbReference type="Proteomes" id="UP000078599"/>
    </source>
</evidence>
<dbReference type="AlphaFoldDB" id="D6CKE7"/>
<dbReference type="Proteomes" id="UP000078599">
    <property type="component" value="Unassembled WGS sequence"/>
</dbReference>
<dbReference type="KEGG" id="thi:THI_0102"/>
<reference evidence="2" key="3">
    <citation type="submission" date="2010-07" db="EMBL/GenBank/DDBJ databases">
        <authorList>
            <person name="Genoscope - CEA"/>
        </authorList>
    </citation>
    <scope>NUCLEOTIDE SEQUENCE</scope>
    <source>
        <strain evidence="2">3As</strain>
    </source>
</reference>
<keyword evidence="1" id="KW-0732">Signal</keyword>
<dbReference type="EMBL" id="CTRI01000003">
    <property type="protein sequence ID" value="CQR28135.1"/>
    <property type="molecule type" value="Genomic_DNA"/>
</dbReference>
<reference evidence="3 5" key="4">
    <citation type="submission" date="2015-03" db="EMBL/GenBank/DDBJ databases">
        <authorList>
            <person name="Regsiter A."/>
            <person name="william w."/>
        </authorList>
    </citation>
    <scope>NUCLEOTIDE SEQUENCE [LARGE SCALE GENOMIC DNA]</scope>
    <source>
        <strain evidence="3 5">CB1</strain>
    </source>
</reference>
<dbReference type="OrthoDB" id="9153843at2"/>
<evidence type="ECO:0000313" key="3">
    <source>
        <dbReference type="EMBL" id="CQR28135.1"/>
    </source>
</evidence>
<feature type="chain" id="PRO_5003082090" description="Lipoprotein" evidence="1">
    <location>
        <begin position="22"/>
        <end position="282"/>
    </location>
</feature>
<reference key="1">
    <citation type="submission" date="2009-07" db="EMBL/GenBank/DDBJ databases">
        <authorList>
            <person name="Genoscope - CEA"/>
        </authorList>
    </citation>
    <scope>NUCLEOTIDE SEQUENCE</scope>
    <source>
        <strain>3As</strain>
    </source>
</reference>
<dbReference type="HOGENOM" id="CLU_1008104_0_0_4"/>
<dbReference type="eggNOG" id="ENOG502ZAT8">
    <property type="taxonomic scope" value="Bacteria"/>
</dbReference>
<proteinExistence type="predicted"/>